<sequence>MFWFAQEDEDENYVTVTPLVTTVTTTTSTTTLSSSTTFTATTTITTTSPSPHAKRGGVTATGMDGTITVKPTEVPDYVTYCGGYEQYYSACSGAEITAVTTTTEVSTSTITCFLSSIFTTYLGIPFPTMLIINPTPTSF</sequence>
<name>A0ABR2UIG6_9PEZI</name>
<keyword evidence="2" id="KW-1185">Reference proteome</keyword>
<dbReference type="EMBL" id="JARVKF010000428">
    <property type="protein sequence ID" value="KAK9414331.1"/>
    <property type="molecule type" value="Genomic_DNA"/>
</dbReference>
<evidence type="ECO:0008006" key="3">
    <source>
        <dbReference type="Google" id="ProtNLM"/>
    </source>
</evidence>
<gene>
    <name evidence="1" type="ORF">SUNI508_11293</name>
</gene>
<evidence type="ECO:0000313" key="2">
    <source>
        <dbReference type="Proteomes" id="UP001408356"/>
    </source>
</evidence>
<organism evidence="1 2">
    <name type="scientific">Seiridium unicorne</name>
    <dbReference type="NCBI Taxonomy" id="138068"/>
    <lineage>
        <taxon>Eukaryota</taxon>
        <taxon>Fungi</taxon>
        <taxon>Dikarya</taxon>
        <taxon>Ascomycota</taxon>
        <taxon>Pezizomycotina</taxon>
        <taxon>Sordariomycetes</taxon>
        <taxon>Xylariomycetidae</taxon>
        <taxon>Amphisphaeriales</taxon>
        <taxon>Sporocadaceae</taxon>
        <taxon>Seiridium</taxon>
    </lineage>
</organism>
<evidence type="ECO:0000313" key="1">
    <source>
        <dbReference type="EMBL" id="KAK9414331.1"/>
    </source>
</evidence>
<proteinExistence type="predicted"/>
<accession>A0ABR2UIG6</accession>
<dbReference type="Proteomes" id="UP001408356">
    <property type="component" value="Unassembled WGS sequence"/>
</dbReference>
<protein>
    <recommendedName>
        <fullName evidence="3">CBM1 domain-containing protein</fullName>
    </recommendedName>
</protein>
<comment type="caution">
    <text evidence="1">The sequence shown here is derived from an EMBL/GenBank/DDBJ whole genome shotgun (WGS) entry which is preliminary data.</text>
</comment>
<reference evidence="1 2" key="1">
    <citation type="journal article" date="2024" name="J. Plant Pathol.">
        <title>Sequence and assembly of the genome of Seiridium unicorne, isolate CBS 538.82, causal agent of cypress canker disease.</title>
        <authorList>
            <person name="Scali E."/>
            <person name="Rocca G.D."/>
            <person name="Danti R."/>
            <person name="Garbelotto M."/>
            <person name="Barberini S."/>
            <person name="Baroncelli R."/>
            <person name="Emiliani G."/>
        </authorList>
    </citation>
    <scope>NUCLEOTIDE SEQUENCE [LARGE SCALE GENOMIC DNA]</scope>
    <source>
        <strain evidence="1 2">BM-138-508</strain>
    </source>
</reference>